<dbReference type="EMBL" id="FORQ01000001">
    <property type="protein sequence ID" value="SFI65450.1"/>
    <property type="molecule type" value="Genomic_DNA"/>
</dbReference>
<dbReference type="SUPFAM" id="SSF52317">
    <property type="entry name" value="Class I glutamine amidotransferase-like"/>
    <property type="match status" value="1"/>
</dbReference>
<keyword evidence="3" id="KW-0645">Protease</keyword>
<name>A0A1I3JZF9_9FLAO</name>
<reference evidence="4" key="1">
    <citation type="submission" date="2016-10" db="EMBL/GenBank/DDBJ databases">
        <authorList>
            <person name="Varghese N."/>
            <person name="Submissions S."/>
        </authorList>
    </citation>
    <scope>NUCLEOTIDE SEQUENCE [LARGE SCALE GENOMIC DNA]</scope>
    <source>
        <strain evidence="4">DSM 22251</strain>
    </source>
</reference>
<organism evidence="3 4">
    <name type="scientific">Kaistella treverensis</name>
    <dbReference type="NCBI Taxonomy" id="631455"/>
    <lineage>
        <taxon>Bacteria</taxon>
        <taxon>Pseudomonadati</taxon>
        <taxon>Bacteroidota</taxon>
        <taxon>Flavobacteriia</taxon>
        <taxon>Flavobacteriales</taxon>
        <taxon>Weeksellaceae</taxon>
        <taxon>Chryseobacterium group</taxon>
        <taxon>Kaistella</taxon>
    </lineage>
</organism>
<dbReference type="RefSeq" id="WP_089818307.1">
    <property type="nucleotide sequence ID" value="NZ_FORQ01000001.1"/>
</dbReference>
<proteinExistence type="inferred from homology"/>
<feature type="domain" description="DJ-1/PfpI" evidence="2">
    <location>
        <begin position="7"/>
        <end position="175"/>
    </location>
</feature>
<dbReference type="InterPro" id="IPR029062">
    <property type="entry name" value="Class_I_gatase-like"/>
</dbReference>
<accession>A0A1I3JZF9</accession>
<dbReference type="PANTHER" id="PTHR42733">
    <property type="entry name" value="DJ-1 PROTEIN"/>
    <property type="match status" value="1"/>
</dbReference>
<dbReference type="GO" id="GO:0006508">
    <property type="term" value="P:proteolysis"/>
    <property type="evidence" value="ECO:0007669"/>
    <property type="project" value="UniProtKB-KW"/>
</dbReference>
<protein>
    <submittedName>
        <fullName evidence="3">Protease I</fullName>
    </submittedName>
</protein>
<dbReference type="InterPro" id="IPR006286">
    <property type="entry name" value="C56_PfpI-like"/>
</dbReference>
<dbReference type="AlphaFoldDB" id="A0A1I3JZF9"/>
<evidence type="ECO:0000313" key="4">
    <source>
        <dbReference type="Proteomes" id="UP000242560"/>
    </source>
</evidence>
<dbReference type="PROSITE" id="PS51276">
    <property type="entry name" value="PEPTIDASE_C56_PFPI"/>
    <property type="match status" value="1"/>
</dbReference>
<dbReference type="NCBIfam" id="TIGR01382">
    <property type="entry name" value="PfpI"/>
    <property type="match status" value="1"/>
</dbReference>
<keyword evidence="3" id="KW-0378">Hydrolase</keyword>
<comment type="similarity">
    <text evidence="1">Belongs to the peptidase C56 family.</text>
</comment>
<evidence type="ECO:0000256" key="1">
    <source>
        <dbReference type="ARBA" id="ARBA00008542"/>
    </source>
</evidence>
<gene>
    <name evidence="3" type="ORF">SAMN05421638_0486</name>
</gene>
<dbReference type="Proteomes" id="UP000242560">
    <property type="component" value="Unassembled WGS sequence"/>
</dbReference>
<dbReference type="PANTHER" id="PTHR42733:SF12">
    <property type="entry name" value="PROTEINASE"/>
    <property type="match status" value="1"/>
</dbReference>
<keyword evidence="4" id="KW-1185">Reference proteome</keyword>
<dbReference type="Gene3D" id="3.40.50.880">
    <property type="match status" value="1"/>
</dbReference>
<dbReference type="CDD" id="cd03134">
    <property type="entry name" value="GATase1_PfpI_like"/>
    <property type="match status" value="1"/>
</dbReference>
<dbReference type="Pfam" id="PF01965">
    <property type="entry name" value="DJ-1_PfpI"/>
    <property type="match status" value="1"/>
</dbReference>
<dbReference type="InterPro" id="IPR002818">
    <property type="entry name" value="DJ-1/PfpI"/>
</dbReference>
<dbReference type="GO" id="GO:0008233">
    <property type="term" value="F:peptidase activity"/>
    <property type="evidence" value="ECO:0007669"/>
    <property type="project" value="UniProtKB-KW"/>
</dbReference>
<evidence type="ECO:0000313" key="3">
    <source>
        <dbReference type="EMBL" id="SFI65450.1"/>
    </source>
</evidence>
<evidence type="ECO:0000259" key="2">
    <source>
        <dbReference type="Pfam" id="PF01965"/>
    </source>
</evidence>
<sequence>MSNLSNKKVAVLAADGYEQSELESPVKALKDAGATVEIISLKPGKIKSMKDHEWSDSVSVDKTVDEANASSFDALLLPGGVINPDTVRGNEKAVQFVKDFFAAEKPVAAICHGPQTLINAEVVNGKKMTSYHSVSADLKNAGANWVDEEVVTDGNLTTSRSPEDLPAFNKRIVEEFSK</sequence>